<reference evidence="3 4" key="1">
    <citation type="submission" date="2018-05" db="EMBL/GenBank/DDBJ databases">
        <title>Genomic Encyclopedia of Type Strains, Phase IV (KMG-IV): sequencing the most valuable type-strain genomes for metagenomic binning, comparative biology and taxonomic classification.</title>
        <authorList>
            <person name="Goeker M."/>
        </authorList>
    </citation>
    <scope>NUCLEOTIDE SEQUENCE [LARGE SCALE GENOMIC DNA]</scope>
    <source>
        <strain evidence="3 4">DSM 28579</strain>
    </source>
</reference>
<dbReference type="Proteomes" id="UP000251835">
    <property type="component" value="Unassembled WGS sequence"/>
</dbReference>
<comment type="caution">
    <text evidence="3">The sequence shown here is derived from an EMBL/GenBank/DDBJ whole genome shotgun (WGS) entry which is preliminary data.</text>
</comment>
<evidence type="ECO:0000256" key="2">
    <source>
        <dbReference type="SAM" id="SignalP"/>
    </source>
</evidence>
<organism evidence="3 4">
    <name type="scientific">Balneicella halophila</name>
    <dbReference type="NCBI Taxonomy" id="1537566"/>
    <lineage>
        <taxon>Bacteria</taxon>
        <taxon>Pseudomonadati</taxon>
        <taxon>Bacteroidota</taxon>
        <taxon>Bacteroidia</taxon>
        <taxon>Bacteroidales</taxon>
        <taxon>Balneicellaceae</taxon>
        <taxon>Balneicella</taxon>
    </lineage>
</organism>
<dbReference type="AlphaFoldDB" id="A0A7L4US88"/>
<evidence type="ECO:0000256" key="1">
    <source>
        <dbReference type="ARBA" id="ARBA00022729"/>
    </source>
</evidence>
<dbReference type="PANTHER" id="PTHR35869">
    <property type="entry name" value="OUTER-MEMBRANE LIPOPROTEIN CARRIER PROTEIN"/>
    <property type="match status" value="1"/>
</dbReference>
<protein>
    <submittedName>
        <fullName evidence="3">Outer membrane lipoprotein-sorting protein</fullName>
    </submittedName>
</protein>
<dbReference type="EMBL" id="QENZ01000003">
    <property type="protein sequence ID" value="PVX52529.1"/>
    <property type="molecule type" value="Genomic_DNA"/>
</dbReference>
<dbReference type="InterPro" id="IPR004564">
    <property type="entry name" value="OM_lipoprot_carrier_LolA-like"/>
</dbReference>
<dbReference type="CDD" id="cd16325">
    <property type="entry name" value="LolA"/>
    <property type="match status" value="1"/>
</dbReference>
<feature type="signal peptide" evidence="2">
    <location>
        <begin position="1"/>
        <end position="20"/>
    </location>
</feature>
<dbReference type="Gene3D" id="2.50.20.10">
    <property type="entry name" value="Lipoprotein localisation LolA/LolB/LppX"/>
    <property type="match status" value="1"/>
</dbReference>
<keyword evidence="3" id="KW-0449">Lipoprotein</keyword>
<feature type="chain" id="PRO_5029898776" evidence="2">
    <location>
        <begin position="21"/>
        <end position="212"/>
    </location>
</feature>
<dbReference type="PANTHER" id="PTHR35869:SF1">
    <property type="entry name" value="OUTER-MEMBRANE LIPOPROTEIN CARRIER PROTEIN"/>
    <property type="match status" value="1"/>
</dbReference>
<dbReference type="InterPro" id="IPR029046">
    <property type="entry name" value="LolA/LolB/LppX"/>
</dbReference>
<dbReference type="SUPFAM" id="SSF89392">
    <property type="entry name" value="Prokaryotic lipoproteins and lipoprotein localization factors"/>
    <property type="match status" value="1"/>
</dbReference>
<evidence type="ECO:0000313" key="3">
    <source>
        <dbReference type="EMBL" id="PVX52529.1"/>
    </source>
</evidence>
<evidence type="ECO:0000313" key="4">
    <source>
        <dbReference type="Proteomes" id="UP000251835"/>
    </source>
</evidence>
<dbReference type="OrthoDB" id="9810685at2"/>
<gene>
    <name evidence="3" type="ORF">C7377_0853</name>
</gene>
<dbReference type="RefSeq" id="WP_116496057.1">
    <property type="nucleotide sequence ID" value="NZ_QENZ01000003.1"/>
</dbReference>
<name>A0A7L4US88_BALHA</name>
<sequence>MKKIISITVLVFVALSSVLAQDAKSILDKLAAQSKACKTMQGEFEYKLENKSSNIYETSKGKYIIKGDKYFIDVMGAETYFDGQYLYSFIKDVDEVSIQNPESDDEDFLKPSNLFTIYQKGYEHEYVGKIIENGKSIHVIDLLPKKENQNFKKIIAKIDVKTNNLVSMESIGKSGDDVEIKILTLKKDLPVSDSKFVFDETAHPDVEVIDMR</sequence>
<dbReference type="Pfam" id="PF03548">
    <property type="entry name" value="LolA"/>
    <property type="match status" value="1"/>
</dbReference>
<proteinExistence type="predicted"/>
<accession>A0A7L4US88</accession>
<keyword evidence="1 2" id="KW-0732">Signal</keyword>
<keyword evidence="4" id="KW-1185">Reference proteome</keyword>